<dbReference type="OrthoDB" id="798621at2"/>
<keyword evidence="1" id="KW-0418">Kinase</keyword>
<sequence>MKILDSLTNEARLERIITREILPKIESMGKYLSNAFIESLIFNSKLMEVFKGEIIEHAGPCTDGNLLYINTGIAHTFYYDSISQKPLITKIWKKHDIIFDLGTFLNSENRKETIQMLEDGELLGISYDNLKKLLDTFPNMVSFLLHLQVERERQYKYYQHLLRLTVDEKVKLYLSDNPAIINRINNEYIAMHLGVSRSRFSKAYVAYKRGNHVF</sequence>
<dbReference type="RefSeq" id="WP_090554280.1">
    <property type="nucleotide sequence ID" value="NZ_FNRA01000001.1"/>
</dbReference>
<dbReference type="InterPro" id="IPR014710">
    <property type="entry name" value="RmlC-like_jellyroll"/>
</dbReference>
<name>A0A1H3WCI9_9SPHI</name>
<keyword evidence="2" id="KW-1185">Reference proteome</keyword>
<protein>
    <submittedName>
        <fullName evidence="1">cAMP-binding domain of CRP or a regulatory subunit of cAMP-dependent protein kinases</fullName>
    </submittedName>
</protein>
<dbReference type="GO" id="GO:0016301">
    <property type="term" value="F:kinase activity"/>
    <property type="evidence" value="ECO:0007669"/>
    <property type="project" value="UniProtKB-KW"/>
</dbReference>
<dbReference type="Proteomes" id="UP000198850">
    <property type="component" value="Unassembled WGS sequence"/>
</dbReference>
<dbReference type="SUPFAM" id="SSF51206">
    <property type="entry name" value="cAMP-binding domain-like"/>
    <property type="match status" value="1"/>
</dbReference>
<evidence type="ECO:0000313" key="2">
    <source>
        <dbReference type="Proteomes" id="UP000198850"/>
    </source>
</evidence>
<proteinExistence type="predicted"/>
<organism evidence="1 2">
    <name type="scientific">Pedobacter hartonius</name>
    <dbReference type="NCBI Taxonomy" id="425514"/>
    <lineage>
        <taxon>Bacteria</taxon>
        <taxon>Pseudomonadati</taxon>
        <taxon>Bacteroidota</taxon>
        <taxon>Sphingobacteriia</taxon>
        <taxon>Sphingobacteriales</taxon>
        <taxon>Sphingobacteriaceae</taxon>
        <taxon>Pedobacter</taxon>
    </lineage>
</organism>
<dbReference type="InterPro" id="IPR018490">
    <property type="entry name" value="cNMP-bd_dom_sf"/>
</dbReference>
<dbReference type="AlphaFoldDB" id="A0A1H3WCI9"/>
<dbReference type="STRING" id="425514.SAMN05443550_101184"/>
<dbReference type="EMBL" id="FNRA01000001">
    <property type="protein sequence ID" value="SDZ84541.1"/>
    <property type="molecule type" value="Genomic_DNA"/>
</dbReference>
<accession>A0A1H3WCI9</accession>
<dbReference type="Gene3D" id="2.60.120.10">
    <property type="entry name" value="Jelly Rolls"/>
    <property type="match status" value="1"/>
</dbReference>
<keyword evidence="1" id="KW-0808">Transferase</keyword>
<reference evidence="1 2" key="1">
    <citation type="submission" date="2016-10" db="EMBL/GenBank/DDBJ databases">
        <authorList>
            <person name="de Groot N.N."/>
        </authorList>
    </citation>
    <scope>NUCLEOTIDE SEQUENCE [LARGE SCALE GENOMIC DNA]</scope>
    <source>
        <strain evidence="1 2">DSM 19033</strain>
    </source>
</reference>
<gene>
    <name evidence="1" type="ORF">SAMN05443550_101184</name>
</gene>
<evidence type="ECO:0000313" key="1">
    <source>
        <dbReference type="EMBL" id="SDZ84541.1"/>
    </source>
</evidence>